<protein>
    <submittedName>
        <fullName evidence="9">Glycerol transporter</fullName>
    </submittedName>
    <submittedName>
        <fullName evidence="10">Glycerol uptake facilitator protein</fullName>
    </submittedName>
</protein>
<feature type="transmembrane region" description="Helical" evidence="8">
    <location>
        <begin position="33"/>
        <end position="55"/>
    </location>
</feature>
<dbReference type="Proteomes" id="UP000508034">
    <property type="component" value="Unassembled WGS sequence"/>
</dbReference>
<comment type="subcellular location">
    <subcellularLocation>
        <location evidence="1">Membrane</location>
        <topology evidence="1">Multi-pass membrane protein</topology>
    </subcellularLocation>
</comment>
<dbReference type="GO" id="GO:0005886">
    <property type="term" value="C:plasma membrane"/>
    <property type="evidence" value="ECO:0007669"/>
    <property type="project" value="TreeGrafter"/>
</dbReference>
<dbReference type="EMBL" id="CAAKHA010000028">
    <property type="protein sequence ID" value="VIJ07687.1"/>
    <property type="molecule type" value="Genomic_DNA"/>
</dbReference>
<dbReference type="NCBIfam" id="TIGR00861">
    <property type="entry name" value="MIP"/>
    <property type="match status" value="1"/>
</dbReference>
<name>A0A1L2Z0B3_BACTI</name>
<evidence type="ECO:0000256" key="6">
    <source>
        <dbReference type="ARBA" id="ARBA00023136"/>
    </source>
</evidence>
<dbReference type="InterPro" id="IPR050363">
    <property type="entry name" value="MIP/Aquaporin"/>
</dbReference>
<dbReference type="InterPro" id="IPR023271">
    <property type="entry name" value="Aquaporin-like"/>
</dbReference>
<dbReference type="PANTHER" id="PTHR43829:SF9">
    <property type="entry name" value="AQUAPORIN-9"/>
    <property type="match status" value="1"/>
</dbReference>
<evidence type="ECO:0000256" key="8">
    <source>
        <dbReference type="SAM" id="Phobius"/>
    </source>
</evidence>
<dbReference type="AlphaFoldDB" id="A0A1L2Z0B3"/>
<dbReference type="GO" id="GO:0015254">
    <property type="term" value="F:glycerol channel activity"/>
    <property type="evidence" value="ECO:0007669"/>
    <property type="project" value="TreeGrafter"/>
</dbReference>
<accession>A0A1L2Z0B3</accession>
<evidence type="ECO:0000256" key="1">
    <source>
        <dbReference type="ARBA" id="ARBA00004141"/>
    </source>
</evidence>
<keyword evidence="5 8" id="KW-1133">Transmembrane helix</keyword>
<evidence type="ECO:0000256" key="3">
    <source>
        <dbReference type="ARBA" id="ARBA00022448"/>
    </source>
</evidence>
<evidence type="ECO:0000256" key="7">
    <source>
        <dbReference type="RuleBase" id="RU000477"/>
    </source>
</evidence>
<keyword evidence="3 7" id="KW-0813">Transport</keyword>
<keyword evidence="9" id="KW-0614">Plasmid</keyword>
<organism evidence="9">
    <name type="scientific">Bacillus thuringiensis subsp. israelensis</name>
    <dbReference type="NCBI Taxonomy" id="1430"/>
    <lineage>
        <taxon>Bacteria</taxon>
        <taxon>Bacillati</taxon>
        <taxon>Bacillota</taxon>
        <taxon>Bacilli</taxon>
        <taxon>Bacillales</taxon>
        <taxon>Bacillaceae</taxon>
        <taxon>Bacillus</taxon>
        <taxon>Bacillus cereus group</taxon>
    </lineage>
</organism>
<evidence type="ECO:0000313" key="11">
    <source>
        <dbReference type="Proteomes" id="UP000508034"/>
    </source>
</evidence>
<sequence length="234" mass="24770">MSPFMGELIGTLVLILLGNGVVAGTLLKKSKAQNSGWVAITLGWGLAVTFAIYIVDNISGAHLNPAVTIAFACIGVFPWSEVPSYIGAQLIGAFLGSIFVWLQYFPHWKETKNQEIILSVFSTSPAIKSWPSNLLSEIIGTAVFVFSILAMGHNKVTDGLLPIIIGALIVSIGLSLGGTTGFALNPARDFAPRLAHQVLPICNKGSSDWGYAWVPLIGSTIGGIIGAIGFQLIY</sequence>
<dbReference type="InterPro" id="IPR022357">
    <property type="entry name" value="MIP_CS"/>
</dbReference>
<evidence type="ECO:0000256" key="5">
    <source>
        <dbReference type="ARBA" id="ARBA00022989"/>
    </source>
</evidence>
<geneLocation type="plasmid" evidence="9">
    <name>pAM65-52-1-360K</name>
</geneLocation>
<proteinExistence type="inferred from homology"/>
<comment type="similarity">
    <text evidence="2 7">Belongs to the MIP/aquaporin (TC 1.A.8) family.</text>
</comment>
<gene>
    <name evidence="10" type="primary">glpF_2</name>
    <name evidence="9" type="ORF">ATN07_28805</name>
    <name evidence="10" type="ORF">BTAR23_AR23_05787</name>
</gene>
<dbReference type="Gene3D" id="1.20.1080.10">
    <property type="entry name" value="Glycerol uptake facilitator protein"/>
    <property type="match status" value="1"/>
</dbReference>
<dbReference type="InterPro" id="IPR000425">
    <property type="entry name" value="MIP"/>
</dbReference>
<feature type="transmembrane region" description="Helical" evidence="8">
    <location>
        <begin position="86"/>
        <end position="105"/>
    </location>
</feature>
<evidence type="ECO:0000256" key="4">
    <source>
        <dbReference type="ARBA" id="ARBA00022692"/>
    </source>
</evidence>
<feature type="transmembrane region" description="Helical" evidence="8">
    <location>
        <begin position="134"/>
        <end position="153"/>
    </location>
</feature>
<dbReference type="PANTHER" id="PTHR43829">
    <property type="entry name" value="AQUAPORIN OR AQUAGLYCEROPORIN RELATED"/>
    <property type="match status" value="1"/>
</dbReference>
<dbReference type="EMBL" id="CP013276">
    <property type="protein sequence ID" value="APF32513.1"/>
    <property type="molecule type" value="Genomic_DNA"/>
</dbReference>
<dbReference type="SUPFAM" id="SSF81338">
    <property type="entry name" value="Aquaporin-like"/>
    <property type="match status" value="1"/>
</dbReference>
<feature type="transmembrane region" description="Helical" evidence="8">
    <location>
        <begin position="211"/>
        <end position="233"/>
    </location>
</feature>
<dbReference type="Pfam" id="PF00230">
    <property type="entry name" value="MIP"/>
    <property type="match status" value="1"/>
</dbReference>
<keyword evidence="6 8" id="KW-0472">Membrane</keyword>
<dbReference type="PRINTS" id="PR00783">
    <property type="entry name" value="MINTRINSICP"/>
</dbReference>
<evidence type="ECO:0000313" key="9">
    <source>
        <dbReference type="EMBL" id="APF32513.1"/>
    </source>
</evidence>
<keyword evidence="4 7" id="KW-0812">Transmembrane</keyword>
<feature type="transmembrane region" description="Helical" evidence="8">
    <location>
        <begin position="159"/>
        <end position="184"/>
    </location>
</feature>
<evidence type="ECO:0000313" key="10">
    <source>
        <dbReference type="EMBL" id="VIJ07687.1"/>
    </source>
</evidence>
<evidence type="ECO:0000256" key="2">
    <source>
        <dbReference type="ARBA" id="ARBA00006175"/>
    </source>
</evidence>
<dbReference type="PROSITE" id="PS00221">
    <property type="entry name" value="MIP"/>
    <property type="match status" value="1"/>
</dbReference>
<reference evidence="10 11" key="2">
    <citation type="submission" date="2019-04" db="EMBL/GenBank/DDBJ databases">
        <authorList>
            <person name="Patino-Navarrete R."/>
            <person name="Patino Navarrete R."/>
        </authorList>
    </citation>
    <scope>NUCLEOTIDE SEQUENCE [LARGE SCALE GENOMIC DNA]</scope>
    <source>
        <strain evidence="10">Bacillus thuringiensis strain AR23</strain>
    </source>
</reference>
<reference evidence="9" key="1">
    <citation type="journal article" date="2017" name="Res. Microbiol.">
        <title>Comparative genomics of extrachromosomal elements in Bacillus thuringiensis subsp. israelensis.</title>
        <authorList>
            <person name="Bolotin A."/>
            <person name="Gillis A."/>
            <person name="Sanchis V."/>
            <person name="Nielsen-LeRoux C."/>
            <person name="Mahillon J."/>
            <person name="Lereclus D."/>
            <person name="Sorokin A."/>
        </authorList>
    </citation>
    <scope>NUCLEOTIDE SEQUENCE</scope>
    <source>
        <strain evidence="9">AM65-52</strain>
        <plasmid evidence="9">pAM65-52-1-360K</plasmid>
    </source>
</reference>
<dbReference type="RefSeq" id="WP_000074462.1">
    <property type="nucleotide sequence ID" value="NZ_CAAKHA010000028.1"/>
</dbReference>